<accession>A0A2A6FNQ2</accession>
<organism evidence="3 4">
    <name type="scientific">Candidatus Lumbricidiphila eiseniae</name>
    <dbReference type="NCBI Taxonomy" id="1969409"/>
    <lineage>
        <taxon>Bacteria</taxon>
        <taxon>Bacillati</taxon>
        <taxon>Actinomycetota</taxon>
        <taxon>Actinomycetes</taxon>
        <taxon>Micrococcales</taxon>
        <taxon>Microbacteriaceae</taxon>
        <taxon>Candidatus Lumbricidiphila</taxon>
    </lineage>
</organism>
<evidence type="ECO:0000313" key="3">
    <source>
        <dbReference type="EMBL" id="PDQ34298.1"/>
    </source>
</evidence>
<gene>
    <name evidence="3" type="ORF">B5766_11660</name>
</gene>
<evidence type="ECO:0000256" key="1">
    <source>
        <dbReference type="ARBA" id="ARBA00022679"/>
    </source>
</evidence>
<dbReference type="EMBL" id="NAEP01000056">
    <property type="protein sequence ID" value="PDQ34298.1"/>
    <property type="molecule type" value="Genomic_DNA"/>
</dbReference>
<sequence length="282" mass="29787">MSVTISPSPVREPARTKCVAVFDCSVPRAWRGIDLLIADSRALPLPLAADVLDANEQSRLRRLHPRARVPFQRRRLLLRLLASAYTGSSVDEPFDGVPCTGCGVTHSAPRNRTMRRLGLQSSTSNVGSAVAVAFGPAALGVDIEAIANVTPAALSLALTSAESASLSAMRAADRSREAARYWTFKEATSKAAGVGNGVPLKSWRVELSNDSDRVGIGGETGGDWSGVTVPVSDALVAAVVWPSEAVGNGQMRMSTCSIRYKDIRVEVTHTAIGFGGQGESDE</sequence>
<keyword evidence="1" id="KW-0808">Transferase</keyword>
<reference evidence="4" key="1">
    <citation type="submission" date="2017-03" db="EMBL/GenBank/DDBJ databases">
        <authorList>
            <person name="Lund M.B."/>
        </authorList>
    </citation>
    <scope>NUCLEOTIDE SEQUENCE [LARGE SCALE GENOMIC DNA]</scope>
</reference>
<name>A0A2A6FNQ2_9MICO</name>
<feature type="domain" description="4'-phosphopantetheinyl transferase" evidence="2">
    <location>
        <begin position="139"/>
        <end position="212"/>
    </location>
</feature>
<dbReference type="Proteomes" id="UP000219994">
    <property type="component" value="Unassembled WGS sequence"/>
</dbReference>
<protein>
    <recommendedName>
        <fullName evidence="2">4'-phosphopantetheinyl transferase domain-containing protein</fullName>
    </recommendedName>
</protein>
<dbReference type="Gene3D" id="3.90.470.20">
    <property type="entry name" value="4'-phosphopantetheinyl transferase domain"/>
    <property type="match status" value="1"/>
</dbReference>
<dbReference type="InterPro" id="IPR008278">
    <property type="entry name" value="4-PPantetheinyl_Trfase_dom"/>
</dbReference>
<comment type="caution">
    <text evidence="3">The sequence shown here is derived from an EMBL/GenBank/DDBJ whole genome shotgun (WGS) entry which is preliminary data.</text>
</comment>
<dbReference type="GO" id="GO:0000287">
    <property type="term" value="F:magnesium ion binding"/>
    <property type="evidence" value="ECO:0007669"/>
    <property type="project" value="InterPro"/>
</dbReference>
<evidence type="ECO:0000259" key="2">
    <source>
        <dbReference type="Pfam" id="PF01648"/>
    </source>
</evidence>
<dbReference type="GO" id="GO:0008897">
    <property type="term" value="F:holo-[acyl-carrier-protein] synthase activity"/>
    <property type="evidence" value="ECO:0007669"/>
    <property type="project" value="InterPro"/>
</dbReference>
<dbReference type="InterPro" id="IPR037143">
    <property type="entry name" value="4-PPantetheinyl_Trfase_dom_sf"/>
</dbReference>
<dbReference type="SUPFAM" id="SSF56214">
    <property type="entry name" value="4'-phosphopantetheinyl transferase"/>
    <property type="match status" value="1"/>
</dbReference>
<proteinExistence type="predicted"/>
<dbReference type="AlphaFoldDB" id="A0A2A6FNQ2"/>
<dbReference type="Pfam" id="PF01648">
    <property type="entry name" value="ACPS"/>
    <property type="match status" value="1"/>
</dbReference>
<evidence type="ECO:0000313" key="4">
    <source>
        <dbReference type="Proteomes" id="UP000219994"/>
    </source>
</evidence>